<reference evidence="8" key="1">
    <citation type="journal article" date="2013" name="BMC Microbiol.">
        <title>Taxonomy and evolution of bacteriochlorophyll a-containing members of the OM60/NOR5 clade of marine gammaproteobacteria: description of Luminiphilus syltensis gen. nov., sp. nov., reclassification of Haliea rubra as Pseudohaliea rubra gen. nov., comb. nov., and emendation of Chromatocurvus halotolerans.</title>
        <authorList>
            <person name="Spring S."/>
            <person name="Riedel T."/>
            <person name="Sproer C."/>
            <person name="Yan S."/>
            <person name="Harder J."/>
            <person name="Fuchs B.M."/>
        </authorList>
    </citation>
    <scope>NUCLEOTIDE SEQUENCE [LARGE SCALE GENOMIC DNA]</scope>
    <source>
        <strain evidence="8">NOR51-B</strain>
    </source>
</reference>
<keyword evidence="4 6" id="KW-1133">Transmembrane helix</keyword>
<dbReference type="STRING" id="565045.NOR51B_817"/>
<feature type="transmembrane region" description="Helical" evidence="6">
    <location>
        <begin position="348"/>
        <end position="366"/>
    </location>
</feature>
<evidence type="ECO:0000256" key="1">
    <source>
        <dbReference type="ARBA" id="ARBA00004651"/>
    </source>
</evidence>
<dbReference type="SUPFAM" id="SSF103473">
    <property type="entry name" value="MFS general substrate transporter"/>
    <property type="match status" value="1"/>
</dbReference>
<dbReference type="Proteomes" id="UP000004699">
    <property type="component" value="Unassembled WGS sequence"/>
</dbReference>
<protein>
    <submittedName>
        <fullName evidence="7">Major facilitator family transporter, putative</fullName>
    </submittedName>
</protein>
<evidence type="ECO:0000256" key="2">
    <source>
        <dbReference type="ARBA" id="ARBA00022475"/>
    </source>
</evidence>
<dbReference type="InterPro" id="IPR050189">
    <property type="entry name" value="MFS_Efflux_Transporters"/>
</dbReference>
<dbReference type="Pfam" id="PF07690">
    <property type="entry name" value="MFS_1"/>
    <property type="match status" value="1"/>
</dbReference>
<keyword evidence="8" id="KW-1185">Reference proteome</keyword>
<feature type="transmembrane region" description="Helical" evidence="6">
    <location>
        <begin position="318"/>
        <end position="342"/>
    </location>
</feature>
<keyword evidence="5 6" id="KW-0472">Membrane</keyword>
<proteinExistence type="predicted"/>
<sequence>MAARVFLAFLATAGLFYVNIMPAIVDGLKEGLNFTDRQAGFAASANVYGAAVGALLIVFIIRRLRWRPVAYGLLLALIAMDLLSMLVSLPDAMIAIRFAHGFIGGALVGTGFSVIARTENPDRTFGVLLFIQFGLGGVGNLFIPRLVPIFGTDVLFFSLIAFSLATLTMIPFLDQYPVDEKSKTPKNKAPSSLPGLPIALVLISIFLFQAANNGLFAFIIGLGKHSGLTLDFITVVLAASGWVGLLGAALVIVFHTRFGRFLPLAAGIVLTLGATWALLFSESKSIFFFANSVIGITWAFVMSYLLGLVSAFDRTGQMAALGGFASKMGLATGPLVGGFLLGDNNYTLLIYLAVVGLAISAAASLIPARIKDTPETITPRAPSASPANLD</sequence>
<feature type="transmembrane region" description="Helical" evidence="6">
    <location>
        <begin position="125"/>
        <end position="143"/>
    </location>
</feature>
<accession>B8KTF7</accession>
<evidence type="ECO:0000313" key="7">
    <source>
        <dbReference type="EMBL" id="EED34877.1"/>
    </source>
</evidence>
<evidence type="ECO:0000256" key="3">
    <source>
        <dbReference type="ARBA" id="ARBA00022692"/>
    </source>
</evidence>
<dbReference type="GO" id="GO:0022857">
    <property type="term" value="F:transmembrane transporter activity"/>
    <property type="evidence" value="ECO:0007669"/>
    <property type="project" value="InterPro"/>
</dbReference>
<feature type="transmembrane region" description="Helical" evidence="6">
    <location>
        <begin position="261"/>
        <end position="280"/>
    </location>
</feature>
<evidence type="ECO:0000256" key="5">
    <source>
        <dbReference type="ARBA" id="ARBA00023136"/>
    </source>
</evidence>
<dbReference type="PANTHER" id="PTHR43124">
    <property type="entry name" value="PURINE EFFLUX PUMP PBUE"/>
    <property type="match status" value="1"/>
</dbReference>
<dbReference type="HOGENOM" id="CLU_658715_0_0_6"/>
<dbReference type="OrthoDB" id="7628497at2"/>
<evidence type="ECO:0000256" key="6">
    <source>
        <dbReference type="SAM" id="Phobius"/>
    </source>
</evidence>
<feature type="transmembrane region" description="Helical" evidence="6">
    <location>
        <begin position="94"/>
        <end position="116"/>
    </location>
</feature>
<dbReference type="EMBL" id="DS999411">
    <property type="protein sequence ID" value="EED34877.1"/>
    <property type="molecule type" value="Genomic_DNA"/>
</dbReference>
<dbReference type="eggNOG" id="COG2814">
    <property type="taxonomic scope" value="Bacteria"/>
</dbReference>
<feature type="transmembrane region" description="Helical" evidence="6">
    <location>
        <begin position="194"/>
        <end position="220"/>
    </location>
</feature>
<feature type="transmembrane region" description="Helical" evidence="6">
    <location>
        <begin position="68"/>
        <end position="88"/>
    </location>
</feature>
<name>B8KTF7_9GAMM</name>
<keyword evidence="2" id="KW-1003">Cell membrane</keyword>
<feature type="transmembrane region" description="Helical" evidence="6">
    <location>
        <begin position="155"/>
        <end position="173"/>
    </location>
</feature>
<evidence type="ECO:0000256" key="4">
    <source>
        <dbReference type="ARBA" id="ARBA00022989"/>
    </source>
</evidence>
<dbReference type="InterPro" id="IPR036259">
    <property type="entry name" value="MFS_trans_sf"/>
</dbReference>
<organism evidence="7 8">
    <name type="scientific">Luminiphilus syltensis NOR5-1B</name>
    <dbReference type="NCBI Taxonomy" id="565045"/>
    <lineage>
        <taxon>Bacteria</taxon>
        <taxon>Pseudomonadati</taxon>
        <taxon>Pseudomonadota</taxon>
        <taxon>Gammaproteobacteria</taxon>
        <taxon>Cellvibrionales</taxon>
        <taxon>Halieaceae</taxon>
        <taxon>Luminiphilus</taxon>
    </lineage>
</organism>
<dbReference type="Gene3D" id="1.20.1250.20">
    <property type="entry name" value="MFS general substrate transporter like domains"/>
    <property type="match status" value="2"/>
</dbReference>
<dbReference type="PANTHER" id="PTHR43124:SF10">
    <property type="entry name" value="PURINE EFFLUX PUMP PBUE"/>
    <property type="match status" value="1"/>
</dbReference>
<dbReference type="AlphaFoldDB" id="B8KTF7"/>
<dbReference type="InterPro" id="IPR011701">
    <property type="entry name" value="MFS"/>
</dbReference>
<feature type="transmembrane region" description="Helical" evidence="6">
    <location>
        <begin position="43"/>
        <end position="61"/>
    </location>
</feature>
<evidence type="ECO:0000313" key="8">
    <source>
        <dbReference type="Proteomes" id="UP000004699"/>
    </source>
</evidence>
<keyword evidence="3 6" id="KW-0812">Transmembrane</keyword>
<feature type="transmembrane region" description="Helical" evidence="6">
    <location>
        <begin position="286"/>
        <end position="306"/>
    </location>
</feature>
<feature type="transmembrane region" description="Helical" evidence="6">
    <location>
        <begin position="232"/>
        <end position="254"/>
    </location>
</feature>
<dbReference type="GO" id="GO:0005886">
    <property type="term" value="C:plasma membrane"/>
    <property type="evidence" value="ECO:0007669"/>
    <property type="project" value="UniProtKB-SubCell"/>
</dbReference>
<gene>
    <name evidence="7" type="ORF">NOR51B_817</name>
</gene>
<comment type="subcellular location">
    <subcellularLocation>
        <location evidence="1">Cell membrane</location>
        <topology evidence="1">Multi-pass membrane protein</topology>
    </subcellularLocation>
</comment>